<keyword evidence="7" id="KW-1185">Reference proteome</keyword>
<dbReference type="Pfam" id="PF01569">
    <property type="entry name" value="PAP2"/>
    <property type="match status" value="1"/>
</dbReference>
<keyword evidence="4" id="KW-0472">Membrane</keyword>
<dbReference type="Gene3D" id="1.20.144.10">
    <property type="entry name" value="Phosphatidic acid phosphatase type 2/haloperoxidase"/>
    <property type="match status" value="1"/>
</dbReference>
<dbReference type="SMART" id="SM00014">
    <property type="entry name" value="acidPPc"/>
    <property type="match status" value="1"/>
</dbReference>
<dbReference type="RefSeq" id="WP_260999254.1">
    <property type="nucleotide sequence ID" value="NZ_CP054475.1"/>
</dbReference>
<evidence type="ECO:0000256" key="1">
    <source>
        <dbReference type="ARBA" id="ARBA00012374"/>
    </source>
</evidence>
<sequence>MTQQPTLGSTPLLTLAALMLSAALWLWLSNANQALFLQWNHAGGMLPDWLWANLTLVADTLFAVAVLLIAACYRPLLLTQSLVLLILGAVFVHFFKSTLDVARPAAVLSHDSFTIIGSVLKGHSFPSGHSFTALSCAGLLWLNSKRLSVGLLILLLGLSAALSRAMVGAHWPLDILVGGAFGLLFASLSVTLVNRLHWLQAHGWKLFSALLLTLASGYLAFHEDGYPFTDPLAITASLGAVITALVKIWLPFVRLLRQQNAGS</sequence>
<feature type="transmembrane region" description="Helical" evidence="4">
    <location>
        <begin position="124"/>
        <end position="142"/>
    </location>
</feature>
<evidence type="ECO:0000313" key="6">
    <source>
        <dbReference type="EMBL" id="UXD87335.1"/>
    </source>
</evidence>
<evidence type="ECO:0000313" key="7">
    <source>
        <dbReference type="Proteomes" id="UP001065322"/>
    </source>
</evidence>
<dbReference type="InterPro" id="IPR000326">
    <property type="entry name" value="PAP2/HPO"/>
</dbReference>
<dbReference type="PANTHER" id="PTHR14969:SF13">
    <property type="entry name" value="AT30094P"/>
    <property type="match status" value="1"/>
</dbReference>
<dbReference type="Proteomes" id="UP001065322">
    <property type="component" value="Chromosome"/>
</dbReference>
<keyword evidence="4" id="KW-0812">Transmembrane</keyword>
<proteinExistence type="predicted"/>
<keyword evidence="4" id="KW-1133">Transmembrane helix</keyword>
<evidence type="ECO:0000259" key="5">
    <source>
        <dbReference type="SMART" id="SM00014"/>
    </source>
</evidence>
<dbReference type="PANTHER" id="PTHR14969">
    <property type="entry name" value="SPHINGOSINE-1-PHOSPHATE PHOSPHOHYDROLASE"/>
    <property type="match status" value="1"/>
</dbReference>
<dbReference type="InterPro" id="IPR036938">
    <property type="entry name" value="PAP2/HPO_sf"/>
</dbReference>
<feature type="transmembrane region" description="Helical" evidence="4">
    <location>
        <begin position="76"/>
        <end position="95"/>
    </location>
</feature>
<feature type="transmembrane region" description="Helical" evidence="4">
    <location>
        <begin position="173"/>
        <end position="192"/>
    </location>
</feature>
<accession>A0ABY6A9U1</accession>
<evidence type="ECO:0000256" key="4">
    <source>
        <dbReference type="SAM" id="Phobius"/>
    </source>
</evidence>
<name>A0ABY6A9U1_9GAMM</name>
<feature type="transmembrane region" description="Helical" evidence="4">
    <location>
        <begin position="12"/>
        <end position="29"/>
    </location>
</feature>
<evidence type="ECO:0000256" key="3">
    <source>
        <dbReference type="ARBA" id="ARBA00047594"/>
    </source>
</evidence>
<dbReference type="EMBL" id="CP054475">
    <property type="protein sequence ID" value="UXD87335.1"/>
    <property type="molecule type" value="Genomic_DNA"/>
</dbReference>
<gene>
    <name evidence="6" type="ORF">HUF19_07785</name>
</gene>
<feature type="transmembrane region" description="Helical" evidence="4">
    <location>
        <begin position="149"/>
        <end position="167"/>
    </location>
</feature>
<feature type="transmembrane region" description="Helical" evidence="4">
    <location>
        <begin position="49"/>
        <end position="69"/>
    </location>
</feature>
<reference evidence="7" key="1">
    <citation type="submission" date="2020-06" db="EMBL/GenBank/DDBJ databases">
        <title>Thalassolituus marinus alknpb1M-1, a hydrocarbon-degrading bacterium isolated from the deep-sea overlying water using an in-situ strategy from the South China Sea basin.</title>
        <authorList>
            <person name="Dong C."/>
            <person name="Chen Y."/>
            <person name="Shao Z."/>
        </authorList>
    </citation>
    <scope>NUCLEOTIDE SEQUENCE [LARGE SCALE GENOMIC DNA]</scope>
    <source>
        <strain evidence="7">alknpb1M-1</strain>
    </source>
</reference>
<feature type="domain" description="Phosphatidic acid phosphatase type 2/haloperoxidase" evidence="5">
    <location>
        <begin position="64"/>
        <end position="190"/>
    </location>
</feature>
<comment type="catalytic activity">
    <reaction evidence="3">
        <text>di-trans,octa-cis-undecaprenyl diphosphate + H2O = di-trans,octa-cis-undecaprenyl phosphate + phosphate + H(+)</text>
        <dbReference type="Rhea" id="RHEA:28094"/>
        <dbReference type="ChEBI" id="CHEBI:15377"/>
        <dbReference type="ChEBI" id="CHEBI:15378"/>
        <dbReference type="ChEBI" id="CHEBI:43474"/>
        <dbReference type="ChEBI" id="CHEBI:58405"/>
        <dbReference type="ChEBI" id="CHEBI:60392"/>
        <dbReference type="EC" id="3.6.1.27"/>
    </reaction>
</comment>
<dbReference type="SUPFAM" id="SSF48317">
    <property type="entry name" value="Acid phosphatase/Vanadium-dependent haloperoxidase"/>
    <property type="match status" value="1"/>
</dbReference>
<dbReference type="CDD" id="cd01610">
    <property type="entry name" value="PAP2_like"/>
    <property type="match status" value="1"/>
</dbReference>
<protein>
    <recommendedName>
        <fullName evidence="1">undecaprenyl-diphosphate phosphatase</fullName>
        <ecNumber evidence="1">3.6.1.27</ecNumber>
    </recommendedName>
    <alternativeName>
        <fullName evidence="2">Undecaprenyl pyrophosphate phosphatase</fullName>
    </alternativeName>
</protein>
<organism evidence="6 7">
    <name type="scientific">Thalassolituus hydrocarboniclasticus</name>
    <dbReference type="NCBI Taxonomy" id="2742796"/>
    <lineage>
        <taxon>Bacteria</taxon>
        <taxon>Pseudomonadati</taxon>
        <taxon>Pseudomonadota</taxon>
        <taxon>Gammaproteobacteria</taxon>
        <taxon>Oceanospirillales</taxon>
        <taxon>Oceanospirillaceae</taxon>
        <taxon>Thalassolituus</taxon>
    </lineage>
</organism>
<dbReference type="EC" id="3.6.1.27" evidence="1"/>
<feature type="transmembrane region" description="Helical" evidence="4">
    <location>
        <begin position="204"/>
        <end position="221"/>
    </location>
</feature>
<evidence type="ECO:0000256" key="2">
    <source>
        <dbReference type="ARBA" id="ARBA00032707"/>
    </source>
</evidence>
<feature type="transmembrane region" description="Helical" evidence="4">
    <location>
        <begin position="233"/>
        <end position="250"/>
    </location>
</feature>